<sequence length="181" mass="22372">KELEKADENVKKYFSLLFAKRRDRRLAAQHQMITTVQQNKYDFESWEVIIAKSTEHIRWLQDGFDEYYRDRNMRRILHDMVLRRKKNLKYLRSIDYKKFEWLLEKLDLVYKPEPTIVQCNRKYAMEKLVDLHCEQLRDKKLNELKQKFREEQPKFLEDKIQKLTKIRSEQLEWGLDVTISE</sequence>
<feature type="non-terminal residue" evidence="10">
    <location>
        <position position="1"/>
    </location>
</feature>
<evidence type="ECO:0000256" key="7">
    <source>
        <dbReference type="ARBA" id="ARBA00035249"/>
    </source>
</evidence>
<dbReference type="SUPFAM" id="SSF47060">
    <property type="entry name" value="S15/NS1 RNA-binding domain"/>
    <property type="match status" value="1"/>
</dbReference>
<name>A0A1B6FPC6_9HEMI</name>
<dbReference type="PANTHER" id="PTHR46685:SF1">
    <property type="entry name" value="SMALL RIBOSOMAL SUBUNIT PROTEIN US15M"/>
    <property type="match status" value="1"/>
</dbReference>
<dbReference type="GO" id="GO:0003723">
    <property type="term" value="F:RNA binding"/>
    <property type="evidence" value="ECO:0007669"/>
    <property type="project" value="TreeGrafter"/>
</dbReference>
<dbReference type="SMART" id="SM01387">
    <property type="entry name" value="Ribosomal_S15"/>
    <property type="match status" value="1"/>
</dbReference>
<dbReference type="PANTHER" id="PTHR46685">
    <property type="entry name" value="28S RIBOSOMAL PROTEIN S15, MITOCHONDRIAL"/>
    <property type="match status" value="1"/>
</dbReference>
<keyword evidence="4 9" id="KW-0689">Ribosomal protein</keyword>
<organism evidence="10">
    <name type="scientific">Cuerna arida</name>
    <dbReference type="NCBI Taxonomy" id="1464854"/>
    <lineage>
        <taxon>Eukaryota</taxon>
        <taxon>Metazoa</taxon>
        <taxon>Ecdysozoa</taxon>
        <taxon>Arthropoda</taxon>
        <taxon>Hexapoda</taxon>
        <taxon>Insecta</taxon>
        <taxon>Pterygota</taxon>
        <taxon>Neoptera</taxon>
        <taxon>Paraneoptera</taxon>
        <taxon>Hemiptera</taxon>
        <taxon>Auchenorrhyncha</taxon>
        <taxon>Membracoidea</taxon>
        <taxon>Cicadellidae</taxon>
        <taxon>Cicadellinae</taxon>
        <taxon>Proconiini</taxon>
        <taxon>Cuerna</taxon>
    </lineage>
</organism>
<keyword evidence="6 9" id="KW-0687">Ribonucleoprotein</keyword>
<evidence type="ECO:0000256" key="2">
    <source>
        <dbReference type="ARBA" id="ARBA00008434"/>
    </source>
</evidence>
<dbReference type="GO" id="GO:0003735">
    <property type="term" value="F:structural constituent of ribosome"/>
    <property type="evidence" value="ECO:0007669"/>
    <property type="project" value="InterPro"/>
</dbReference>
<evidence type="ECO:0000256" key="3">
    <source>
        <dbReference type="ARBA" id="ARBA00022946"/>
    </source>
</evidence>
<dbReference type="InterPro" id="IPR009068">
    <property type="entry name" value="uS15_NS1_RNA-bd_sf"/>
</dbReference>
<keyword evidence="5" id="KW-0496">Mitochondrion</keyword>
<evidence type="ECO:0000256" key="9">
    <source>
        <dbReference type="RuleBase" id="RU003919"/>
    </source>
</evidence>
<comment type="subcellular location">
    <subcellularLocation>
        <location evidence="1">Mitochondrion</location>
    </subcellularLocation>
</comment>
<evidence type="ECO:0000256" key="5">
    <source>
        <dbReference type="ARBA" id="ARBA00023128"/>
    </source>
</evidence>
<proteinExistence type="inferred from homology"/>
<evidence type="ECO:0000256" key="6">
    <source>
        <dbReference type="ARBA" id="ARBA00023274"/>
    </source>
</evidence>
<dbReference type="AlphaFoldDB" id="A0A1B6FPC6"/>
<evidence type="ECO:0000256" key="1">
    <source>
        <dbReference type="ARBA" id="ARBA00004173"/>
    </source>
</evidence>
<accession>A0A1B6FPC6</accession>
<dbReference type="EMBL" id="GECZ01017704">
    <property type="protein sequence ID" value="JAS52065.1"/>
    <property type="molecule type" value="Transcribed_RNA"/>
</dbReference>
<evidence type="ECO:0000313" key="10">
    <source>
        <dbReference type="EMBL" id="JAS52065.1"/>
    </source>
</evidence>
<evidence type="ECO:0000256" key="8">
    <source>
        <dbReference type="ARBA" id="ARBA00035528"/>
    </source>
</evidence>
<evidence type="ECO:0000256" key="4">
    <source>
        <dbReference type="ARBA" id="ARBA00022980"/>
    </source>
</evidence>
<dbReference type="GO" id="GO:0005763">
    <property type="term" value="C:mitochondrial small ribosomal subunit"/>
    <property type="evidence" value="ECO:0007669"/>
    <property type="project" value="TreeGrafter"/>
</dbReference>
<dbReference type="InterPro" id="IPR052137">
    <property type="entry name" value="uS15_ribosomal"/>
</dbReference>
<protein>
    <recommendedName>
        <fullName evidence="7">Small ribosomal subunit protein uS15m</fullName>
    </recommendedName>
    <alternativeName>
        <fullName evidence="8">28S ribosomal protein S15, mitochondrial</fullName>
    </alternativeName>
</protein>
<dbReference type="InterPro" id="IPR000589">
    <property type="entry name" value="Ribosomal_uS15"/>
</dbReference>
<keyword evidence="3" id="KW-0809">Transit peptide</keyword>
<dbReference type="GO" id="GO:0032543">
    <property type="term" value="P:mitochondrial translation"/>
    <property type="evidence" value="ECO:0007669"/>
    <property type="project" value="TreeGrafter"/>
</dbReference>
<reference evidence="10" key="1">
    <citation type="submission" date="2015-11" db="EMBL/GenBank/DDBJ databases">
        <title>De novo transcriptome assembly of four potential Pierce s Disease insect vectors from Arizona vineyards.</title>
        <authorList>
            <person name="Tassone E.E."/>
        </authorList>
    </citation>
    <scope>NUCLEOTIDE SEQUENCE</scope>
</reference>
<gene>
    <name evidence="10" type="ORF">g.3210</name>
</gene>
<dbReference type="Gene3D" id="1.10.287.10">
    <property type="entry name" value="S15/NS1, RNA-binding"/>
    <property type="match status" value="1"/>
</dbReference>
<comment type="similarity">
    <text evidence="2 9">Belongs to the universal ribosomal protein uS15 family.</text>
</comment>
<feature type="non-terminal residue" evidence="10">
    <location>
        <position position="181"/>
    </location>
</feature>
<dbReference type="Pfam" id="PF00312">
    <property type="entry name" value="Ribosomal_S15"/>
    <property type="match status" value="1"/>
</dbReference>